<evidence type="ECO:0000313" key="2">
    <source>
        <dbReference type="Proteomes" id="UP000266673"/>
    </source>
</evidence>
<name>A0A397VVA4_9GLOM</name>
<dbReference type="SUPFAM" id="SSF48452">
    <property type="entry name" value="TPR-like"/>
    <property type="match status" value="1"/>
</dbReference>
<reference evidence="1 2" key="1">
    <citation type="submission" date="2018-06" db="EMBL/GenBank/DDBJ databases">
        <title>Comparative genomics reveals the genomic features of Rhizophagus irregularis, R. cerebriforme, R. diaphanum and Gigaspora rosea, and their symbiotic lifestyle signature.</title>
        <authorList>
            <person name="Morin E."/>
            <person name="San Clemente H."/>
            <person name="Chen E.C.H."/>
            <person name="De La Providencia I."/>
            <person name="Hainaut M."/>
            <person name="Kuo A."/>
            <person name="Kohler A."/>
            <person name="Murat C."/>
            <person name="Tang N."/>
            <person name="Roy S."/>
            <person name="Loubradou J."/>
            <person name="Henrissat B."/>
            <person name="Grigoriev I.V."/>
            <person name="Corradi N."/>
            <person name="Roux C."/>
            <person name="Martin F.M."/>
        </authorList>
    </citation>
    <scope>NUCLEOTIDE SEQUENCE [LARGE SCALE GENOMIC DNA]</scope>
    <source>
        <strain evidence="1 2">DAOM 194757</strain>
    </source>
</reference>
<sequence length="334" mass="38354">MTPACHSGQNILNLSKQCINTRNNTKNCDYDIDSIIEKQLNQSVIGDQNYSNQNFESVQRENESFEKPKDSNKLVEIISNNIALRNRAETYIMTESLADLNKSLEIDPNDPITLNHRGVTYQKTGRYEKYAGFSMIMMFIWGENMTFCGKDIKTRIHPNAEKNKNVLDILDSDGCIHILKDLTITKQNLLHGCYLSSDGTILRAQNQAFKFKNPNKVVAMVNIDNADLKDLIDEEIEYMEKNDETFLKNYNLKINANIPLPYVLPSQKFGIKIENSSEKQKQTAKLYKSYKYRGIYSAKCSINILHEIEPIKEFIIAVEDALSQNTDKKKIEIN</sequence>
<dbReference type="AlphaFoldDB" id="A0A397VVA4"/>
<comment type="caution">
    <text evidence="1">The sequence shown here is derived from an EMBL/GenBank/DDBJ whole genome shotgun (WGS) entry which is preliminary data.</text>
</comment>
<organism evidence="1 2">
    <name type="scientific">Gigaspora rosea</name>
    <dbReference type="NCBI Taxonomy" id="44941"/>
    <lineage>
        <taxon>Eukaryota</taxon>
        <taxon>Fungi</taxon>
        <taxon>Fungi incertae sedis</taxon>
        <taxon>Mucoromycota</taxon>
        <taxon>Glomeromycotina</taxon>
        <taxon>Glomeromycetes</taxon>
        <taxon>Diversisporales</taxon>
        <taxon>Gigasporaceae</taxon>
        <taxon>Gigaspora</taxon>
    </lineage>
</organism>
<gene>
    <name evidence="1" type="ORF">C2G38_2033157</name>
</gene>
<protein>
    <submittedName>
        <fullName evidence="1">Uncharacterized protein</fullName>
    </submittedName>
</protein>
<dbReference type="Gene3D" id="1.25.40.10">
    <property type="entry name" value="Tetratricopeptide repeat domain"/>
    <property type="match status" value="1"/>
</dbReference>
<accession>A0A397VVA4</accession>
<dbReference type="InterPro" id="IPR011990">
    <property type="entry name" value="TPR-like_helical_dom_sf"/>
</dbReference>
<dbReference type="OrthoDB" id="539634at2759"/>
<keyword evidence="2" id="KW-1185">Reference proteome</keyword>
<dbReference type="Pfam" id="PF13431">
    <property type="entry name" value="TPR_17"/>
    <property type="match status" value="1"/>
</dbReference>
<evidence type="ECO:0000313" key="1">
    <source>
        <dbReference type="EMBL" id="RIB22946.1"/>
    </source>
</evidence>
<proteinExistence type="predicted"/>
<dbReference type="Proteomes" id="UP000266673">
    <property type="component" value="Unassembled WGS sequence"/>
</dbReference>
<dbReference type="EMBL" id="QKWP01000285">
    <property type="protein sequence ID" value="RIB22946.1"/>
    <property type="molecule type" value="Genomic_DNA"/>
</dbReference>